<feature type="compositionally biased region" description="Polar residues" evidence="1">
    <location>
        <begin position="105"/>
        <end position="125"/>
    </location>
</feature>
<dbReference type="OrthoDB" id="7490814at2759"/>
<accession>A0A9J7E0W9</accession>
<feature type="compositionally biased region" description="Polar residues" evidence="1">
    <location>
        <begin position="469"/>
        <end position="485"/>
    </location>
</feature>
<feature type="region of interest" description="Disordered" evidence="1">
    <location>
        <begin position="338"/>
        <end position="359"/>
    </location>
</feature>
<dbReference type="KEGG" id="sliu:111351537"/>
<dbReference type="GeneID" id="111351537"/>
<sequence>MSVTSRSSSINSNKRRIDEIDDTIEYLTNEVNKCDDFALKSDFESSLLALKLRREKVKALAAAARTQVLLADMEVLIAESDLLSDVERLKKYKKNKLDGGKDELQANQHESIRTMKSTSVQTSMYYRTERKKRKHSESGHSSKHSDWEAIRSQSIPKSPYTNQNSLSTCKDNPMEPLVSTQASQQEASQSTTMSTSVQTSFDDGNEHQPKKMKYNDPRCSPTHSDTETIQLQSVSRSPSAEKILCAILNDSGEPLVSTQASQQECTQIPESNSNKTSNAYRNEYEYEFTTSKLIDAIHSPMHIDIDMLEQSVSKSPITEKETYTSHKDGTEPLEKGYRSELEHEHKNRKPSDPRRTPKHWDCELTHWDIDTIEVQSISKTTTAVRKSHASSEDSLIEPLKVITGYTTDIDISLSSPLKAEFAKPYAIKQSQDIRKLQTESLNTCKVTPAPELKEKKKKKSKNKRKQENPAASTKPSGITTKTVSEINRRAFSPKPNPYNALISYRPQDLPPATSKSTPSTKAPSKHILPLMIPRPPPLGPCLGMGNPVPQTSSFQSTTRLCRSPYNFYNKKK</sequence>
<dbReference type="AlphaFoldDB" id="A0A9J7E0W9"/>
<keyword evidence="2" id="KW-1185">Reference proteome</keyword>
<feature type="compositionally biased region" description="Polar residues" evidence="1">
    <location>
        <begin position="151"/>
        <end position="170"/>
    </location>
</feature>
<feature type="compositionally biased region" description="Basic and acidic residues" evidence="1">
    <location>
        <begin position="204"/>
        <end position="216"/>
    </location>
</feature>
<evidence type="ECO:0000256" key="1">
    <source>
        <dbReference type="SAM" id="MobiDB-lite"/>
    </source>
</evidence>
<evidence type="ECO:0000313" key="2">
    <source>
        <dbReference type="Proteomes" id="UP000301870"/>
    </source>
</evidence>
<protein>
    <submittedName>
        <fullName evidence="3">Uncharacterized protein LOC111351537</fullName>
    </submittedName>
</protein>
<reference evidence="3" key="1">
    <citation type="submission" date="2025-08" db="UniProtKB">
        <authorList>
            <consortium name="RefSeq"/>
        </authorList>
    </citation>
    <scope>IDENTIFICATION</scope>
    <source>
        <strain evidence="3">Ishihara</strain>
        <tissue evidence="3">Whole body</tissue>
    </source>
</reference>
<feature type="region of interest" description="Disordered" evidence="1">
    <location>
        <begin position="100"/>
        <end position="224"/>
    </location>
</feature>
<dbReference type="RefSeq" id="XP_022819264.1">
    <property type="nucleotide sequence ID" value="XM_022963496.1"/>
</dbReference>
<evidence type="ECO:0000313" key="3">
    <source>
        <dbReference type="RefSeq" id="XP_022819264.1"/>
    </source>
</evidence>
<feature type="compositionally biased region" description="Low complexity" evidence="1">
    <location>
        <begin position="179"/>
        <end position="200"/>
    </location>
</feature>
<gene>
    <name evidence="3" type="primary">LOC111351537</name>
</gene>
<name>A0A9J7E0W9_SPOLT</name>
<feature type="compositionally biased region" description="Low complexity" evidence="1">
    <location>
        <begin position="510"/>
        <end position="522"/>
    </location>
</feature>
<feature type="compositionally biased region" description="Basic and acidic residues" evidence="1">
    <location>
        <begin position="136"/>
        <end position="149"/>
    </location>
</feature>
<dbReference type="Proteomes" id="UP000301870">
    <property type="component" value="Chromosome 13"/>
</dbReference>
<proteinExistence type="predicted"/>
<organism evidence="2 3">
    <name type="scientific">Spodoptera litura</name>
    <name type="common">Asian cotton leafworm</name>
    <dbReference type="NCBI Taxonomy" id="69820"/>
    <lineage>
        <taxon>Eukaryota</taxon>
        <taxon>Metazoa</taxon>
        <taxon>Ecdysozoa</taxon>
        <taxon>Arthropoda</taxon>
        <taxon>Hexapoda</taxon>
        <taxon>Insecta</taxon>
        <taxon>Pterygota</taxon>
        <taxon>Neoptera</taxon>
        <taxon>Endopterygota</taxon>
        <taxon>Lepidoptera</taxon>
        <taxon>Glossata</taxon>
        <taxon>Ditrysia</taxon>
        <taxon>Noctuoidea</taxon>
        <taxon>Noctuidae</taxon>
        <taxon>Amphipyrinae</taxon>
        <taxon>Spodoptera</taxon>
    </lineage>
</organism>
<feature type="compositionally biased region" description="Basic residues" evidence="1">
    <location>
        <begin position="455"/>
        <end position="464"/>
    </location>
</feature>
<feature type="region of interest" description="Disordered" evidence="1">
    <location>
        <begin position="444"/>
        <end position="527"/>
    </location>
</feature>